<comment type="caution">
    <text evidence="1">The sequence shown here is derived from an EMBL/GenBank/DDBJ whole genome shotgun (WGS) entry which is preliminary data.</text>
</comment>
<accession>A0A5M3YVF3</accession>
<proteinExistence type="predicted"/>
<dbReference type="OrthoDB" id="2883672at2759"/>
<dbReference type="AlphaFoldDB" id="A0A5M3YVF3"/>
<reference evidence="1 2" key="1">
    <citation type="submission" date="2020-01" db="EMBL/GenBank/DDBJ databases">
        <title>Aspergillus terreus IFO 6365 whole genome shotgun sequence.</title>
        <authorList>
            <person name="Kanamasa S."/>
            <person name="Takahashi H."/>
        </authorList>
    </citation>
    <scope>NUCLEOTIDE SEQUENCE [LARGE SCALE GENOMIC DNA]</scope>
    <source>
        <strain evidence="1 2">IFO 6365</strain>
    </source>
</reference>
<dbReference type="VEuPathDB" id="FungiDB:ATEG_02692"/>
<dbReference type="Proteomes" id="UP000452235">
    <property type="component" value="Unassembled WGS sequence"/>
</dbReference>
<dbReference type="EMBL" id="BLJY01000002">
    <property type="protein sequence ID" value="GFF13857.1"/>
    <property type="molecule type" value="Genomic_DNA"/>
</dbReference>
<evidence type="ECO:0000313" key="1">
    <source>
        <dbReference type="EMBL" id="GFF13857.1"/>
    </source>
</evidence>
<keyword evidence="2" id="KW-1185">Reference proteome</keyword>
<name>A0A5M3YVF3_ASPTE</name>
<protein>
    <submittedName>
        <fullName evidence="1">Uncharacterized protein</fullName>
    </submittedName>
</protein>
<evidence type="ECO:0000313" key="2">
    <source>
        <dbReference type="Proteomes" id="UP000452235"/>
    </source>
</evidence>
<organism evidence="1 2">
    <name type="scientific">Aspergillus terreus</name>
    <dbReference type="NCBI Taxonomy" id="33178"/>
    <lineage>
        <taxon>Eukaryota</taxon>
        <taxon>Fungi</taxon>
        <taxon>Dikarya</taxon>
        <taxon>Ascomycota</taxon>
        <taxon>Pezizomycotina</taxon>
        <taxon>Eurotiomycetes</taxon>
        <taxon>Eurotiomycetidae</taxon>
        <taxon>Eurotiales</taxon>
        <taxon>Aspergillaceae</taxon>
        <taxon>Aspergillus</taxon>
        <taxon>Aspergillus subgen. Circumdati</taxon>
    </lineage>
</organism>
<sequence>MSNLGALYQQSMLKHPYGYALYEPESSRSLQPGFCGYLTELGQWTPLLGVDTLPINLGDASSLTKNGLTSFGQFHRAPSDQRAWGPKLCGQVKQQKIDLEAGASLIPAGIPADIGALYRYSSTGGFGAVLMTQSPVVKEFVYGATAFRLWCKENSAAILQKWPDVRERGLIIVTSTYTTPFAMMNAWVDKEKEFSVGFRAGVVEIGEVGPSTTWYTSNSEGGWVSAAASGPDERKVVFFGGLYFKYRRLAAILPQSHAFSAAPVEKAKFRDIDDQGREFRIADQDGDDLYEVMVTSEECGEIAELPEEAAEDEEDF</sequence>
<gene>
    <name evidence="1" type="ORF">ATEIFO6365_0002096800</name>
</gene>